<sequence>MDKSLPDNILEIPNGLRSDLNDTLDHVADAFVQQSQALDKLSKIFSRDTYRAALRMIMQTKGHVIIIGMGKSGHVGRKVSATMASTGTPSFFLHPAEASHGDLGMITPKDTLMLISYSGETQEIIQLVPHLKKFGNKVLAITGKPNSSLASISDVVIDIHVDEEACPQNLVPTTSITVTSAIGDALALALMQLRNFGATEFARFHPGGSLGKKLLNTVSDLMAVKSVPIVSPSIVLLELASEMAGGAHGVAVVVNEESKPIGVVTKDQLAVALRVTRRIEEVTAHQVMSSHFETVTSSEIVYKADEDMRHKDVKFLLVVDDDNSYKGLYKPEE</sequence>
<feature type="domain" description="CBS" evidence="8">
    <location>
        <begin position="223"/>
        <end position="281"/>
    </location>
</feature>
<feature type="site" description="Catalytically relevant" evidence="6">
    <location>
        <position position="123"/>
    </location>
</feature>
<dbReference type="EMBL" id="CP123872">
    <property type="protein sequence ID" value="WND02917.1"/>
    <property type="molecule type" value="Genomic_DNA"/>
</dbReference>
<keyword evidence="11" id="KW-1185">Reference proteome</keyword>
<dbReference type="PIRSF" id="PIRSF004692">
    <property type="entry name" value="KdsD_KpsF"/>
    <property type="match status" value="1"/>
</dbReference>
<keyword evidence="5" id="KW-0479">Metal-binding</keyword>
<reference evidence="10" key="1">
    <citation type="submission" date="2023-04" db="EMBL/GenBank/DDBJ databases">
        <title>Complete genome sequence of Temperatibacter marinus.</title>
        <authorList>
            <person name="Rong J.-C."/>
            <person name="Yi M.-L."/>
            <person name="Zhao Q."/>
        </authorList>
    </citation>
    <scope>NUCLEOTIDE SEQUENCE</scope>
    <source>
        <strain evidence="10">NBRC 110045</strain>
    </source>
</reference>
<dbReference type="InterPro" id="IPR001347">
    <property type="entry name" value="SIS_dom"/>
</dbReference>
<organism evidence="10 11">
    <name type="scientific">Temperatibacter marinus</name>
    <dbReference type="NCBI Taxonomy" id="1456591"/>
    <lineage>
        <taxon>Bacteria</taxon>
        <taxon>Pseudomonadati</taxon>
        <taxon>Pseudomonadota</taxon>
        <taxon>Alphaproteobacteria</taxon>
        <taxon>Kordiimonadales</taxon>
        <taxon>Temperatibacteraceae</taxon>
        <taxon>Temperatibacter</taxon>
    </lineage>
</organism>
<dbReference type="RefSeq" id="WP_310798757.1">
    <property type="nucleotide sequence ID" value="NZ_CP123872.1"/>
</dbReference>
<dbReference type="Proteomes" id="UP001268683">
    <property type="component" value="Chromosome"/>
</dbReference>
<evidence type="ECO:0000256" key="7">
    <source>
        <dbReference type="PROSITE-ProRule" id="PRU00703"/>
    </source>
</evidence>
<dbReference type="CDD" id="cd05014">
    <property type="entry name" value="SIS_Kpsf"/>
    <property type="match status" value="1"/>
</dbReference>
<keyword evidence="5" id="KW-0862">Zinc</keyword>
<proteinExistence type="inferred from homology"/>
<dbReference type="Gene3D" id="3.40.50.10490">
    <property type="entry name" value="Glucose-6-phosphate isomerase like protein, domain 1"/>
    <property type="match status" value="1"/>
</dbReference>
<dbReference type="InterPro" id="IPR046348">
    <property type="entry name" value="SIS_dom_sf"/>
</dbReference>
<comment type="similarity">
    <text evidence="1 4">Belongs to the SIS family. GutQ/KpsF subfamily.</text>
</comment>
<evidence type="ECO:0000313" key="11">
    <source>
        <dbReference type="Proteomes" id="UP001268683"/>
    </source>
</evidence>
<gene>
    <name evidence="10" type="ORF">QGN29_00885</name>
</gene>
<dbReference type="InterPro" id="IPR004800">
    <property type="entry name" value="KdsD/KpsF-type"/>
</dbReference>
<feature type="site" description="Catalytically relevant" evidence="6">
    <location>
        <position position="205"/>
    </location>
</feature>
<evidence type="ECO:0000256" key="6">
    <source>
        <dbReference type="PIRSR" id="PIRSR004692-3"/>
    </source>
</evidence>
<accession>A0AA52H9U8</accession>
<evidence type="ECO:0000256" key="2">
    <source>
        <dbReference type="ARBA" id="ARBA00022737"/>
    </source>
</evidence>
<feature type="site" description="Catalytically relevant" evidence="6">
    <location>
        <position position="164"/>
    </location>
</feature>
<feature type="site" description="Catalytically relevant" evidence="6">
    <location>
        <position position="71"/>
    </location>
</feature>
<name>A0AA52H9U8_9PROT</name>
<dbReference type="CDD" id="cd02205">
    <property type="entry name" value="CBS_pair_SF"/>
    <property type="match status" value="1"/>
</dbReference>
<dbReference type="FunFam" id="3.40.50.10490:FF:000011">
    <property type="entry name" value="Arabinose 5-phosphate isomerase"/>
    <property type="match status" value="1"/>
</dbReference>
<dbReference type="PROSITE" id="PS51371">
    <property type="entry name" value="CBS"/>
    <property type="match status" value="1"/>
</dbReference>
<dbReference type="Pfam" id="PF00571">
    <property type="entry name" value="CBS"/>
    <property type="match status" value="1"/>
</dbReference>
<evidence type="ECO:0000256" key="4">
    <source>
        <dbReference type="PIRNR" id="PIRNR004692"/>
    </source>
</evidence>
<keyword evidence="10" id="KW-0413">Isomerase</keyword>
<evidence type="ECO:0000256" key="5">
    <source>
        <dbReference type="PIRSR" id="PIRSR004692-2"/>
    </source>
</evidence>
<evidence type="ECO:0000259" key="9">
    <source>
        <dbReference type="PROSITE" id="PS51464"/>
    </source>
</evidence>
<dbReference type="AlphaFoldDB" id="A0AA52H9U8"/>
<feature type="binding site" evidence="5">
    <location>
        <position position="94"/>
    </location>
    <ligand>
        <name>Zn(2+)</name>
        <dbReference type="ChEBI" id="CHEBI:29105"/>
    </ligand>
</feature>
<dbReference type="SUPFAM" id="SSF53697">
    <property type="entry name" value="SIS domain"/>
    <property type="match status" value="1"/>
</dbReference>
<dbReference type="GO" id="GO:0046872">
    <property type="term" value="F:metal ion binding"/>
    <property type="evidence" value="ECO:0007669"/>
    <property type="project" value="UniProtKB-KW"/>
</dbReference>
<dbReference type="PANTHER" id="PTHR42745:SF1">
    <property type="entry name" value="ARABINOSE 5-PHOSPHATE ISOMERASE KDSD"/>
    <property type="match status" value="1"/>
</dbReference>
<dbReference type="Pfam" id="PF01380">
    <property type="entry name" value="SIS"/>
    <property type="match status" value="1"/>
</dbReference>
<dbReference type="PROSITE" id="PS51464">
    <property type="entry name" value="SIS"/>
    <property type="match status" value="1"/>
</dbReference>
<dbReference type="GO" id="GO:0097367">
    <property type="term" value="F:carbohydrate derivative binding"/>
    <property type="evidence" value="ECO:0007669"/>
    <property type="project" value="InterPro"/>
</dbReference>
<dbReference type="Gene3D" id="3.10.580.10">
    <property type="entry name" value="CBS-domain"/>
    <property type="match status" value="1"/>
</dbReference>
<dbReference type="GO" id="GO:0019146">
    <property type="term" value="F:arabinose-5-phosphate isomerase activity"/>
    <property type="evidence" value="ECO:0007669"/>
    <property type="project" value="UniProtKB-ARBA"/>
</dbReference>
<evidence type="ECO:0000313" key="10">
    <source>
        <dbReference type="EMBL" id="WND02917.1"/>
    </source>
</evidence>
<dbReference type="InterPro" id="IPR000644">
    <property type="entry name" value="CBS_dom"/>
</dbReference>
<dbReference type="InterPro" id="IPR050986">
    <property type="entry name" value="GutQ/KpsF_isomerases"/>
</dbReference>
<dbReference type="InterPro" id="IPR035474">
    <property type="entry name" value="SIS_Kpsf"/>
</dbReference>
<evidence type="ECO:0000256" key="3">
    <source>
        <dbReference type="ARBA" id="ARBA00023122"/>
    </source>
</evidence>
<dbReference type="InterPro" id="IPR046342">
    <property type="entry name" value="CBS_dom_sf"/>
</dbReference>
<evidence type="ECO:0000256" key="1">
    <source>
        <dbReference type="ARBA" id="ARBA00008165"/>
    </source>
</evidence>
<protein>
    <submittedName>
        <fullName evidence="10">KpsF/GutQ family sugar-phosphate isomerase</fullName>
    </submittedName>
</protein>
<keyword evidence="2" id="KW-0677">Repeat</keyword>
<dbReference type="PANTHER" id="PTHR42745">
    <property type="match status" value="1"/>
</dbReference>
<evidence type="ECO:0000259" key="8">
    <source>
        <dbReference type="PROSITE" id="PS51371"/>
    </source>
</evidence>
<dbReference type="NCBIfam" id="TIGR00393">
    <property type="entry name" value="kpsF"/>
    <property type="match status" value="1"/>
</dbReference>
<feature type="domain" description="SIS" evidence="9">
    <location>
        <begin position="53"/>
        <end position="196"/>
    </location>
</feature>
<dbReference type="KEGG" id="tmk:QGN29_00885"/>
<keyword evidence="3 7" id="KW-0129">CBS domain</keyword>
<dbReference type="GO" id="GO:0005975">
    <property type="term" value="P:carbohydrate metabolic process"/>
    <property type="evidence" value="ECO:0007669"/>
    <property type="project" value="InterPro"/>
</dbReference>
<dbReference type="GO" id="GO:1901135">
    <property type="term" value="P:carbohydrate derivative metabolic process"/>
    <property type="evidence" value="ECO:0007669"/>
    <property type="project" value="InterPro"/>
</dbReference>